<dbReference type="Gene3D" id="3.60.15.10">
    <property type="entry name" value="Ribonuclease Z/Hydroxyacylglutathione hydrolase-like"/>
    <property type="match status" value="1"/>
</dbReference>
<dbReference type="SUPFAM" id="SSF56281">
    <property type="entry name" value="Metallo-hydrolase/oxidoreductase"/>
    <property type="match status" value="1"/>
</dbReference>
<protein>
    <recommendedName>
        <fullName evidence="5">Metallo-beta-lactamase domain-containing protein</fullName>
    </recommendedName>
</protein>
<comment type="caution">
    <text evidence="6">The sequence shown here is derived from an EMBL/GenBank/DDBJ whole genome shotgun (WGS) entry which is preliminary data.</text>
</comment>
<dbReference type="AlphaFoldDB" id="A0A2S5GER6"/>
<dbReference type="SMART" id="SM00849">
    <property type="entry name" value="Lactamase_B"/>
    <property type="match status" value="1"/>
</dbReference>
<evidence type="ECO:0000256" key="2">
    <source>
        <dbReference type="ARBA" id="ARBA00022723"/>
    </source>
</evidence>
<dbReference type="GO" id="GO:0046872">
    <property type="term" value="F:metal ion binding"/>
    <property type="evidence" value="ECO:0007669"/>
    <property type="project" value="UniProtKB-KW"/>
</dbReference>
<gene>
    <name evidence="6" type="ORF">C4B60_04895</name>
</gene>
<dbReference type="EMBL" id="PREZ01000002">
    <property type="protein sequence ID" value="PPA71405.1"/>
    <property type="molecule type" value="Genomic_DNA"/>
</dbReference>
<dbReference type="InterPro" id="IPR001279">
    <property type="entry name" value="Metallo-B-lactamas"/>
</dbReference>
<dbReference type="GO" id="GO:0016787">
    <property type="term" value="F:hydrolase activity"/>
    <property type="evidence" value="ECO:0007669"/>
    <property type="project" value="UniProtKB-KW"/>
</dbReference>
<evidence type="ECO:0000256" key="3">
    <source>
        <dbReference type="ARBA" id="ARBA00022801"/>
    </source>
</evidence>
<evidence type="ECO:0000313" key="6">
    <source>
        <dbReference type="EMBL" id="PPA71405.1"/>
    </source>
</evidence>
<dbReference type="Proteomes" id="UP000239047">
    <property type="component" value="Unassembled WGS sequence"/>
</dbReference>
<evidence type="ECO:0000256" key="1">
    <source>
        <dbReference type="ARBA" id="ARBA00001947"/>
    </source>
</evidence>
<dbReference type="RefSeq" id="WP_104056896.1">
    <property type="nucleotide sequence ID" value="NZ_PREZ01000002.1"/>
</dbReference>
<evidence type="ECO:0000256" key="4">
    <source>
        <dbReference type="ARBA" id="ARBA00022833"/>
    </source>
</evidence>
<name>A0A2S5GER6_9BACL</name>
<keyword evidence="2" id="KW-0479">Metal-binding</keyword>
<dbReference type="Pfam" id="PF00753">
    <property type="entry name" value="Lactamase_B"/>
    <property type="match status" value="1"/>
</dbReference>
<keyword evidence="3" id="KW-0378">Hydrolase</keyword>
<organism evidence="6 7">
    <name type="scientific">Jeotgalibacillus proteolyticus</name>
    <dbReference type="NCBI Taxonomy" id="2082395"/>
    <lineage>
        <taxon>Bacteria</taxon>
        <taxon>Bacillati</taxon>
        <taxon>Bacillota</taxon>
        <taxon>Bacilli</taxon>
        <taxon>Bacillales</taxon>
        <taxon>Caryophanaceae</taxon>
        <taxon>Jeotgalibacillus</taxon>
    </lineage>
</organism>
<proteinExistence type="predicted"/>
<evidence type="ECO:0000259" key="5">
    <source>
        <dbReference type="SMART" id="SM00849"/>
    </source>
</evidence>
<dbReference type="InterPro" id="IPR051453">
    <property type="entry name" value="MBL_Glyoxalase_II"/>
</dbReference>
<evidence type="ECO:0000313" key="7">
    <source>
        <dbReference type="Proteomes" id="UP000239047"/>
    </source>
</evidence>
<keyword evidence="4" id="KW-0862">Zinc</keyword>
<comment type="cofactor">
    <cofactor evidence="1">
        <name>Zn(2+)</name>
        <dbReference type="ChEBI" id="CHEBI:29105"/>
    </cofactor>
</comment>
<dbReference type="PANTHER" id="PTHR46233:SF3">
    <property type="entry name" value="HYDROXYACYLGLUTATHIONE HYDROLASE GLOC"/>
    <property type="match status" value="1"/>
</dbReference>
<feature type="domain" description="Metallo-beta-lactamase" evidence="5">
    <location>
        <begin position="12"/>
        <end position="193"/>
    </location>
</feature>
<dbReference type="OrthoDB" id="9802248at2"/>
<reference evidence="6 7" key="1">
    <citation type="submission" date="2018-02" db="EMBL/GenBank/DDBJ databases">
        <title>Jeotgalibacillus proteolyticum sp. nov. a protease producing bacterium isolated from ocean sediments of Laizhou Bay.</title>
        <authorList>
            <person name="Li Y."/>
        </authorList>
    </citation>
    <scope>NUCLEOTIDE SEQUENCE [LARGE SCALE GENOMIC DNA]</scope>
    <source>
        <strain evidence="6 7">22-7</strain>
    </source>
</reference>
<keyword evidence="7" id="KW-1185">Reference proteome</keyword>
<accession>A0A2S5GER6</accession>
<sequence>MEWIRIPLGPMQTNAYLLYSSNHQDCLIVDPGEEAGKVRQFLEKKKVKPSAILLTHAHFDHIGAVDALRDHYQIPVYVHENEKKWLADPSKNGSSFFQGITPITAREPDQVFTNEGSMKIGEWTFELLFTPGHSPGSVSFYFKEAGIVLAGDALFQGSIGRTDLRGGDHNLLLKSIHTKLLTLPEETYVLSGHGAVTTIGDEMNSNPFLNGF</sequence>
<dbReference type="InterPro" id="IPR036866">
    <property type="entry name" value="RibonucZ/Hydroxyglut_hydro"/>
</dbReference>
<dbReference type="PANTHER" id="PTHR46233">
    <property type="entry name" value="HYDROXYACYLGLUTATHIONE HYDROLASE GLOC"/>
    <property type="match status" value="1"/>
</dbReference>
<dbReference type="CDD" id="cd06262">
    <property type="entry name" value="metallo-hydrolase-like_MBL-fold"/>
    <property type="match status" value="1"/>
</dbReference>